<evidence type="ECO:0000313" key="3">
    <source>
        <dbReference type="Proteomes" id="UP001151760"/>
    </source>
</evidence>
<name>A0ABQ5BIC6_9ASTR</name>
<accession>A0ABQ5BIC6</accession>
<dbReference type="Proteomes" id="UP001151760">
    <property type="component" value="Unassembled WGS sequence"/>
</dbReference>
<proteinExistence type="predicted"/>
<reference evidence="2" key="1">
    <citation type="journal article" date="2022" name="Int. J. Mol. Sci.">
        <title>Draft Genome of Tanacetum Coccineum: Genomic Comparison of Closely Related Tanacetum-Family Plants.</title>
        <authorList>
            <person name="Yamashiro T."/>
            <person name="Shiraishi A."/>
            <person name="Nakayama K."/>
            <person name="Satake H."/>
        </authorList>
    </citation>
    <scope>NUCLEOTIDE SEQUENCE</scope>
</reference>
<protein>
    <submittedName>
        <fullName evidence="2">Uncharacterized protein</fullName>
    </submittedName>
</protein>
<feature type="region of interest" description="Disordered" evidence="1">
    <location>
        <begin position="1"/>
        <end position="27"/>
    </location>
</feature>
<sequence>MNIAVAHSQANGHVEKGKQDFDGRNKGKAWKRHGLMGEKGLLHSGCHIQNKDGAILQQEGTGDKFQAGRVCVLKERGK</sequence>
<feature type="compositionally biased region" description="Basic and acidic residues" evidence="1">
    <location>
        <begin position="13"/>
        <end position="25"/>
    </location>
</feature>
<organism evidence="2 3">
    <name type="scientific">Tanacetum coccineum</name>
    <dbReference type="NCBI Taxonomy" id="301880"/>
    <lineage>
        <taxon>Eukaryota</taxon>
        <taxon>Viridiplantae</taxon>
        <taxon>Streptophyta</taxon>
        <taxon>Embryophyta</taxon>
        <taxon>Tracheophyta</taxon>
        <taxon>Spermatophyta</taxon>
        <taxon>Magnoliopsida</taxon>
        <taxon>eudicotyledons</taxon>
        <taxon>Gunneridae</taxon>
        <taxon>Pentapetalae</taxon>
        <taxon>asterids</taxon>
        <taxon>campanulids</taxon>
        <taxon>Asterales</taxon>
        <taxon>Asteraceae</taxon>
        <taxon>Asteroideae</taxon>
        <taxon>Anthemideae</taxon>
        <taxon>Anthemidinae</taxon>
        <taxon>Tanacetum</taxon>
    </lineage>
</organism>
<comment type="caution">
    <text evidence="2">The sequence shown here is derived from an EMBL/GenBank/DDBJ whole genome shotgun (WGS) entry which is preliminary data.</text>
</comment>
<reference evidence="2" key="2">
    <citation type="submission" date="2022-01" db="EMBL/GenBank/DDBJ databases">
        <authorList>
            <person name="Yamashiro T."/>
            <person name="Shiraishi A."/>
            <person name="Satake H."/>
            <person name="Nakayama K."/>
        </authorList>
    </citation>
    <scope>NUCLEOTIDE SEQUENCE</scope>
</reference>
<dbReference type="EMBL" id="BQNB010013210">
    <property type="protein sequence ID" value="GJT13199.1"/>
    <property type="molecule type" value="Genomic_DNA"/>
</dbReference>
<gene>
    <name evidence="2" type="ORF">Tco_0860241</name>
</gene>
<keyword evidence="3" id="KW-1185">Reference proteome</keyword>
<evidence type="ECO:0000313" key="2">
    <source>
        <dbReference type="EMBL" id="GJT13199.1"/>
    </source>
</evidence>
<evidence type="ECO:0000256" key="1">
    <source>
        <dbReference type="SAM" id="MobiDB-lite"/>
    </source>
</evidence>